<evidence type="ECO:0000313" key="18">
    <source>
        <dbReference type="EMBL" id="KZN45097.1"/>
    </source>
</evidence>
<evidence type="ECO:0000256" key="5">
    <source>
        <dbReference type="ARBA" id="ARBA00022679"/>
    </source>
</evidence>
<accession>A0A167A8J8</accession>
<dbReference type="PANTHER" id="PTHR42739:SF1">
    <property type="entry name" value="MALATE SYNTHASE G"/>
    <property type="match status" value="1"/>
</dbReference>
<keyword evidence="5 10" id="KW-0808">Transferase</keyword>
<feature type="binding site" evidence="10">
    <location>
        <position position="539"/>
    </location>
    <ligand>
        <name>acetyl-CoA</name>
        <dbReference type="ChEBI" id="CHEBI:57288"/>
    </ligand>
</feature>
<feature type="binding site" evidence="10">
    <location>
        <position position="430"/>
    </location>
    <ligand>
        <name>glyoxylate</name>
        <dbReference type="ChEBI" id="CHEBI:36655"/>
    </ligand>
</feature>
<dbReference type="HAMAP" id="MF_00641">
    <property type="entry name" value="Malate_synth_G"/>
    <property type="match status" value="1"/>
</dbReference>
<organism evidence="18 19">
    <name type="scientific">Pseudoalteromonas luteoviolacea H33</name>
    <dbReference type="NCBI Taxonomy" id="1365251"/>
    <lineage>
        <taxon>Bacteria</taxon>
        <taxon>Pseudomonadati</taxon>
        <taxon>Pseudomonadota</taxon>
        <taxon>Gammaproteobacteria</taxon>
        <taxon>Alteromonadales</taxon>
        <taxon>Pseudoalteromonadaceae</taxon>
        <taxon>Pseudoalteromonas</taxon>
    </lineage>
</organism>
<feature type="binding site" evidence="10">
    <location>
        <position position="274"/>
    </location>
    <ligand>
        <name>acetyl-CoA</name>
        <dbReference type="ChEBI" id="CHEBI:57288"/>
    </ligand>
</feature>
<feature type="domain" description="Malate synthase N-terminal" evidence="15">
    <location>
        <begin position="15"/>
        <end position="72"/>
    </location>
</feature>
<evidence type="ECO:0000256" key="3">
    <source>
        <dbReference type="ARBA" id="ARBA00022490"/>
    </source>
</evidence>
<evidence type="ECO:0000256" key="9">
    <source>
        <dbReference type="ARBA" id="ARBA00047918"/>
    </source>
</evidence>
<comment type="cofactor">
    <cofactor evidence="1 10">
        <name>Mg(2+)</name>
        <dbReference type="ChEBI" id="CHEBI:18420"/>
    </cofactor>
</comment>
<dbReference type="InterPro" id="IPR048356">
    <property type="entry name" value="MS_N"/>
</dbReference>
<dbReference type="GO" id="GO:0006097">
    <property type="term" value="P:glyoxylate cycle"/>
    <property type="evidence" value="ECO:0007669"/>
    <property type="project" value="UniProtKB-UniRule"/>
</dbReference>
<evidence type="ECO:0000259" key="15">
    <source>
        <dbReference type="Pfam" id="PF20656"/>
    </source>
</evidence>
<evidence type="ECO:0000259" key="16">
    <source>
        <dbReference type="Pfam" id="PF20658"/>
    </source>
</evidence>
<feature type="binding site" evidence="10">
    <location>
        <begin position="123"/>
        <end position="124"/>
    </location>
    <ligand>
        <name>acetyl-CoA</name>
        <dbReference type="ChEBI" id="CHEBI:57288"/>
    </ligand>
</feature>
<evidence type="ECO:0000256" key="2">
    <source>
        <dbReference type="ARBA" id="ARBA00022435"/>
    </source>
</evidence>
<evidence type="ECO:0000259" key="14">
    <source>
        <dbReference type="Pfam" id="PF01274"/>
    </source>
</evidence>
<keyword evidence="4 10" id="KW-0816">Tricarboxylic acid cycle</keyword>
<keyword evidence="8 10" id="KW-0558">Oxidation</keyword>
<feature type="binding site" evidence="10">
    <location>
        <position position="116"/>
    </location>
    <ligand>
        <name>acetyl-CoA</name>
        <dbReference type="ChEBI" id="CHEBI:57288"/>
    </ligand>
</feature>
<dbReference type="GO" id="GO:0004474">
    <property type="term" value="F:malate synthase activity"/>
    <property type="evidence" value="ECO:0007669"/>
    <property type="project" value="UniProtKB-UniRule"/>
</dbReference>
<sequence length="725" mass="79886">MNATVKQAGLTIDADFYDFVDQELLDGLSISSDAFWQGLASIVTKLSPKNHALLDKRDKLQAQIDNYHVQNPVWGAKKYRTFLESIGYLLPQPQDFQITTEVSEPEIAHVAAPQLVVPVNNARFALNAANARWGSLYDALYGTDLISEEDGAEKGSKYNPVRGFKVMAYARQLLDKVLPLSAGSHIESTHYGIVNGALIVTLNDSRQVQLASPSQLIGFQGQLQNPAVILVKHHGLHIEICIDHDDPIGKVDKAGIKDVMLESALTTIMDCEDSVAAVDAEDKVLVYRNWLGLNKGNLALHFEKNGEQITRSLSEDRDYHAIDGSLLTLSGRAMMFVRNVGHLMTTPAVFDADGNEVYEGILDAVVTSTAALHDLQGNSPYKNSKTASINIVKPKMHGPEEVAFTAELFDQVEHMLGLPENTIKMGIMDEERRTSVNLKACIEAAKARVVFINTGFLDRTGDEIHTSMLAGAVKPKEDIKAQPWISAYERQNVEVGLACGFKGRAQIGKGMWPKPDEMANMMNAKGAQLEAGASTAWVPSPTAATLHSIHYHEIDVQALQNTLLNHQSHCLDALLTPPLLQDNMPLSLSDIQAELDNNIQGILGYVVRWIDQGIGCSKVPDIFHVGLMEDRATLRISSQHIANWLEHQICTQEQVLATFVKMASVVDSQNSHDPNYVPMCTDGHPNSNNLAYQAAVSLVLEGKQQPNGYTEPLLHYYRRLKKQTH</sequence>
<dbReference type="Proteomes" id="UP000076503">
    <property type="component" value="Unassembled WGS sequence"/>
</dbReference>
<dbReference type="GO" id="GO:0000287">
    <property type="term" value="F:magnesium ion binding"/>
    <property type="evidence" value="ECO:0007669"/>
    <property type="project" value="TreeGrafter"/>
</dbReference>
<dbReference type="InterPro" id="IPR048355">
    <property type="entry name" value="MS_C"/>
</dbReference>
<dbReference type="NCBIfam" id="NF002825">
    <property type="entry name" value="PRK02999.1"/>
    <property type="match status" value="1"/>
</dbReference>
<feature type="binding site" evidence="10">
    <location>
        <position position="311"/>
    </location>
    <ligand>
        <name>acetyl-CoA</name>
        <dbReference type="ChEBI" id="CHEBI:57288"/>
    </ligand>
</feature>
<evidence type="ECO:0000256" key="1">
    <source>
        <dbReference type="ARBA" id="ARBA00001946"/>
    </source>
</evidence>
<feature type="active site" description="Proton donor" evidence="10 12">
    <location>
        <position position="630"/>
    </location>
</feature>
<comment type="caution">
    <text evidence="18">The sequence shown here is derived from an EMBL/GenBank/DDBJ whole genome shotgun (WGS) entry which is preliminary data.</text>
</comment>
<dbReference type="UniPathway" id="UPA00703">
    <property type="reaction ID" value="UER00720"/>
</dbReference>
<dbReference type="InterPro" id="IPR046363">
    <property type="entry name" value="MS_N_TIM-barrel_dom"/>
</dbReference>
<comment type="catalytic activity">
    <reaction evidence="9 10 13">
        <text>glyoxylate + acetyl-CoA + H2O = (S)-malate + CoA + H(+)</text>
        <dbReference type="Rhea" id="RHEA:18181"/>
        <dbReference type="ChEBI" id="CHEBI:15377"/>
        <dbReference type="ChEBI" id="CHEBI:15378"/>
        <dbReference type="ChEBI" id="CHEBI:15589"/>
        <dbReference type="ChEBI" id="CHEBI:36655"/>
        <dbReference type="ChEBI" id="CHEBI:57287"/>
        <dbReference type="ChEBI" id="CHEBI:57288"/>
        <dbReference type="EC" id="2.3.3.9"/>
    </reaction>
</comment>
<dbReference type="SUPFAM" id="SSF51645">
    <property type="entry name" value="Malate synthase G"/>
    <property type="match status" value="1"/>
</dbReference>
<dbReference type="Gene3D" id="3.20.20.360">
    <property type="entry name" value="Malate synthase, domain 3"/>
    <property type="match status" value="2"/>
</dbReference>
<gene>
    <name evidence="10" type="primary">glcB</name>
    <name evidence="18" type="ORF">N476_25935</name>
</gene>
<comment type="subunit">
    <text evidence="10">Monomer.</text>
</comment>
<dbReference type="PATRIC" id="fig|1365251.3.peg.5129"/>
<dbReference type="OrthoDB" id="9762054at2"/>
<comment type="function">
    <text evidence="10">Involved in the glycolate utilization. Catalyzes the condensation and subsequent hydrolysis of acetyl-coenzyme A (acetyl-CoA) and glyoxylate to form malate and CoA.</text>
</comment>
<dbReference type="GO" id="GO:0009436">
    <property type="term" value="P:glyoxylate catabolic process"/>
    <property type="evidence" value="ECO:0007669"/>
    <property type="project" value="TreeGrafter"/>
</dbReference>
<feature type="binding site" evidence="10">
    <location>
        <begin position="455"/>
        <end position="458"/>
    </location>
    <ligand>
        <name>glyoxylate</name>
        <dbReference type="ChEBI" id="CHEBI:36655"/>
    </ligand>
</feature>
<dbReference type="InterPro" id="IPR001465">
    <property type="entry name" value="Malate_synthase_TIM"/>
</dbReference>
<dbReference type="Pfam" id="PF01274">
    <property type="entry name" value="MS_TIM-barrel"/>
    <property type="match status" value="1"/>
</dbReference>
<comment type="pathway">
    <text evidence="10 13">Carbohydrate metabolism; glyoxylate cycle; (S)-malate from isocitrate: step 2/2.</text>
</comment>
<evidence type="ECO:0000256" key="12">
    <source>
        <dbReference type="PIRSR" id="PIRSR601465-50"/>
    </source>
</evidence>
<dbReference type="Pfam" id="PF20658">
    <property type="entry name" value="MSG_insertion"/>
    <property type="match status" value="1"/>
</dbReference>
<dbReference type="RefSeq" id="WP_063364227.1">
    <property type="nucleotide sequence ID" value="NZ_AUXZ01000131.1"/>
</dbReference>
<dbReference type="GO" id="GO:0005829">
    <property type="term" value="C:cytosol"/>
    <property type="evidence" value="ECO:0007669"/>
    <property type="project" value="TreeGrafter"/>
</dbReference>
<dbReference type="Gene3D" id="1.20.1220.12">
    <property type="entry name" value="Malate synthase, domain III"/>
    <property type="match status" value="1"/>
</dbReference>
<keyword evidence="7 10" id="KW-0460">Magnesium</keyword>
<name>A0A167A8J8_9GAMM</name>
<keyword evidence="2 10" id="KW-0329">Glyoxylate bypass</keyword>
<proteinExistence type="inferred from homology"/>
<feature type="domain" description="Malate synthase G alpha-beta insertion" evidence="16">
    <location>
        <begin position="158"/>
        <end position="233"/>
    </location>
</feature>
<dbReference type="NCBIfam" id="TIGR01345">
    <property type="entry name" value="malate_syn_G"/>
    <property type="match status" value="1"/>
</dbReference>
<comment type="similarity">
    <text evidence="10 13">Belongs to the malate synthase family. GlcB subfamily.</text>
</comment>
<feature type="binding site" evidence="10">
    <location>
        <position position="430"/>
    </location>
    <ligand>
        <name>Mg(2+)</name>
        <dbReference type="ChEBI" id="CHEBI:18420"/>
    </ligand>
</feature>
<feature type="domain" description="Malate synthase TIM barrel" evidence="14">
    <location>
        <begin position="335"/>
        <end position="568"/>
    </location>
</feature>
<evidence type="ECO:0000256" key="8">
    <source>
        <dbReference type="ARBA" id="ARBA00023097"/>
    </source>
</evidence>
<dbReference type="EMBL" id="AUXZ01000131">
    <property type="protein sequence ID" value="KZN45097.1"/>
    <property type="molecule type" value="Genomic_DNA"/>
</dbReference>
<dbReference type="Pfam" id="PF20659">
    <property type="entry name" value="MS_C"/>
    <property type="match status" value="1"/>
</dbReference>
<dbReference type="PANTHER" id="PTHR42739">
    <property type="entry name" value="MALATE SYNTHASE G"/>
    <property type="match status" value="1"/>
</dbReference>
<feature type="binding site" evidence="10">
    <location>
        <position position="338"/>
    </location>
    <ligand>
        <name>glyoxylate</name>
        <dbReference type="ChEBI" id="CHEBI:36655"/>
    </ligand>
</feature>
<evidence type="ECO:0000256" key="4">
    <source>
        <dbReference type="ARBA" id="ARBA00022532"/>
    </source>
</evidence>
<feature type="modified residue" description="Cysteine sulfenic acid (-SOH)" evidence="10">
    <location>
        <position position="616"/>
    </location>
</feature>
<dbReference type="GO" id="GO:0006099">
    <property type="term" value="P:tricarboxylic acid cycle"/>
    <property type="evidence" value="ECO:0007669"/>
    <property type="project" value="UniProtKB-KW"/>
</dbReference>
<dbReference type="InterPro" id="IPR048357">
    <property type="entry name" value="MSG_insertion"/>
</dbReference>
<evidence type="ECO:0000256" key="13">
    <source>
        <dbReference type="RuleBase" id="RU003572"/>
    </source>
</evidence>
<feature type="domain" description="Malate synthase C-terminal" evidence="17">
    <location>
        <begin position="591"/>
        <end position="671"/>
    </location>
</feature>
<dbReference type="EC" id="2.3.3.9" evidence="10 11"/>
<evidence type="ECO:0000256" key="11">
    <source>
        <dbReference type="NCBIfam" id="TIGR01345"/>
    </source>
</evidence>
<comment type="subcellular location">
    <subcellularLocation>
        <location evidence="10 13">Cytoplasm</location>
    </subcellularLocation>
</comment>
<dbReference type="InterPro" id="IPR006253">
    <property type="entry name" value="Malate_synthG"/>
</dbReference>
<feature type="binding site" evidence="10">
    <location>
        <position position="458"/>
    </location>
    <ligand>
        <name>Mg(2+)</name>
        <dbReference type="ChEBI" id="CHEBI:18420"/>
    </ligand>
</feature>
<dbReference type="InterPro" id="IPR011076">
    <property type="entry name" value="Malate_synth_sf"/>
</dbReference>
<reference evidence="18 19" key="1">
    <citation type="submission" date="2013-07" db="EMBL/GenBank/DDBJ databases">
        <title>Comparative Genomic and Metabolomic Analysis of Twelve Strains of Pseudoalteromonas luteoviolacea.</title>
        <authorList>
            <person name="Vynne N.G."/>
            <person name="Mansson M."/>
            <person name="Gram L."/>
        </authorList>
    </citation>
    <scope>NUCLEOTIDE SEQUENCE [LARGE SCALE GENOMIC DNA]</scope>
    <source>
        <strain evidence="18 19">H33</strain>
    </source>
</reference>
<dbReference type="Pfam" id="PF20656">
    <property type="entry name" value="MS_N"/>
    <property type="match status" value="1"/>
</dbReference>
<keyword evidence="6 10" id="KW-0479">Metal-binding</keyword>
<dbReference type="AlphaFoldDB" id="A0A167A8J8"/>
<evidence type="ECO:0000256" key="10">
    <source>
        <dbReference type="HAMAP-Rule" id="MF_00641"/>
    </source>
</evidence>
<evidence type="ECO:0000256" key="6">
    <source>
        <dbReference type="ARBA" id="ARBA00022723"/>
    </source>
</evidence>
<dbReference type="InterPro" id="IPR044856">
    <property type="entry name" value="Malate_synth_C_sf"/>
</dbReference>
<comment type="caution">
    <text evidence="10">Lacks conserved residue(s) required for the propagation of feature annotation.</text>
</comment>
<feature type="active site" description="Proton acceptor" evidence="10 12">
    <location>
        <position position="338"/>
    </location>
</feature>
<evidence type="ECO:0000259" key="17">
    <source>
        <dbReference type="Pfam" id="PF20659"/>
    </source>
</evidence>
<keyword evidence="3 10" id="KW-0963">Cytoplasm</keyword>
<evidence type="ECO:0000313" key="19">
    <source>
        <dbReference type="Proteomes" id="UP000076503"/>
    </source>
</evidence>
<protein>
    <recommendedName>
        <fullName evidence="10 11">Malate synthase G</fullName>
        <ecNumber evidence="10 11">2.3.3.9</ecNumber>
    </recommendedName>
</protein>
<evidence type="ECO:0000256" key="7">
    <source>
        <dbReference type="ARBA" id="ARBA00022842"/>
    </source>
</evidence>